<feature type="chain" id="PRO_5005459774" description="Secreted protein" evidence="1">
    <location>
        <begin position="24"/>
        <end position="174"/>
    </location>
</feature>
<name>A0A0K1EPS0_CHOCO</name>
<keyword evidence="1" id="KW-0732">Signal</keyword>
<proteinExistence type="predicted"/>
<organism evidence="2 3">
    <name type="scientific">Chondromyces crocatus</name>
    <dbReference type="NCBI Taxonomy" id="52"/>
    <lineage>
        <taxon>Bacteria</taxon>
        <taxon>Pseudomonadati</taxon>
        <taxon>Myxococcota</taxon>
        <taxon>Polyangia</taxon>
        <taxon>Polyangiales</taxon>
        <taxon>Polyangiaceae</taxon>
        <taxon>Chondromyces</taxon>
    </lineage>
</organism>
<evidence type="ECO:0008006" key="4">
    <source>
        <dbReference type="Google" id="ProtNLM"/>
    </source>
</evidence>
<dbReference type="PROSITE" id="PS51257">
    <property type="entry name" value="PROKAR_LIPOPROTEIN"/>
    <property type="match status" value="1"/>
</dbReference>
<protein>
    <recommendedName>
        <fullName evidence="4">Secreted protein</fullName>
    </recommendedName>
</protein>
<keyword evidence="3" id="KW-1185">Reference proteome</keyword>
<evidence type="ECO:0000256" key="1">
    <source>
        <dbReference type="SAM" id="SignalP"/>
    </source>
</evidence>
<dbReference type="EMBL" id="CP012159">
    <property type="protein sequence ID" value="AKT42603.1"/>
    <property type="molecule type" value="Genomic_DNA"/>
</dbReference>
<accession>A0A0K1EPS0</accession>
<feature type="signal peptide" evidence="1">
    <location>
        <begin position="1"/>
        <end position="23"/>
    </location>
</feature>
<evidence type="ECO:0000313" key="3">
    <source>
        <dbReference type="Proteomes" id="UP000067626"/>
    </source>
</evidence>
<evidence type="ECO:0000313" key="2">
    <source>
        <dbReference type="EMBL" id="AKT42603.1"/>
    </source>
</evidence>
<sequence>MVRIRAFGALLVSAMLTSSCSNARERAESVVCDELRLIRKEFDEALSRIRDEVALASNATAGKGMRVTHCAAAASSGQLLATRLEFAEGLMTGVRSMVPDEERPSLLHGQPDLGSDVASRWGNAMFITCAHTKTEADMAQLGTELALVATSLADMERSVRERLDAVPCPRSAAR</sequence>
<dbReference type="Proteomes" id="UP000067626">
    <property type="component" value="Chromosome"/>
</dbReference>
<gene>
    <name evidence="2" type="ORF">CMC5_068300</name>
</gene>
<reference evidence="2 3" key="1">
    <citation type="submission" date="2015-07" db="EMBL/GenBank/DDBJ databases">
        <title>Genome analysis of myxobacterium Chondromyces crocatus Cm c5 reveals a high potential for natural compound synthesis and the genetic basis for the loss of fruiting body formation.</title>
        <authorList>
            <person name="Zaburannyi N."/>
            <person name="Bunk B."/>
            <person name="Maier J."/>
            <person name="Overmann J."/>
            <person name="Mueller R."/>
        </authorList>
    </citation>
    <scope>NUCLEOTIDE SEQUENCE [LARGE SCALE GENOMIC DNA]</scope>
    <source>
        <strain evidence="2 3">Cm c5</strain>
    </source>
</reference>
<dbReference type="KEGG" id="ccro:CMC5_068300"/>
<dbReference type="AlphaFoldDB" id="A0A0K1EPS0"/>